<dbReference type="RefSeq" id="WP_285930590.1">
    <property type="nucleotide sequence ID" value="NZ_JASTZU010000018.1"/>
</dbReference>
<organism evidence="1 2">
    <name type="scientific">Aquibacillus rhizosphaerae</name>
    <dbReference type="NCBI Taxonomy" id="3051431"/>
    <lineage>
        <taxon>Bacteria</taxon>
        <taxon>Bacillati</taxon>
        <taxon>Bacillota</taxon>
        <taxon>Bacilli</taxon>
        <taxon>Bacillales</taxon>
        <taxon>Bacillaceae</taxon>
        <taxon>Aquibacillus</taxon>
    </lineage>
</organism>
<dbReference type="EMBL" id="JASTZU010000018">
    <property type="protein sequence ID" value="MDL4839658.1"/>
    <property type="molecule type" value="Genomic_DNA"/>
</dbReference>
<accession>A0ABT7L1C9</accession>
<sequence length="118" mass="13232">MKKINPYILFFFLLIGCSPNNTSNQTEQIIGEISSISDNVVTVDCSNEVNKTDDTWGYECPVKVTDETLLEEKGGKKLNIENFREGSIVEVILTSQKNLIEDAKPFRAKKVTVLSESE</sequence>
<keyword evidence="2" id="KW-1185">Reference proteome</keyword>
<protein>
    <recommendedName>
        <fullName evidence="3">DUF3221 domain-containing protein</fullName>
    </recommendedName>
</protein>
<comment type="caution">
    <text evidence="1">The sequence shown here is derived from an EMBL/GenBank/DDBJ whole genome shotgun (WGS) entry which is preliminary data.</text>
</comment>
<evidence type="ECO:0000313" key="2">
    <source>
        <dbReference type="Proteomes" id="UP001235343"/>
    </source>
</evidence>
<evidence type="ECO:0008006" key="3">
    <source>
        <dbReference type="Google" id="ProtNLM"/>
    </source>
</evidence>
<reference evidence="1 2" key="1">
    <citation type="submission" date="2023-06" db="EMBL/GenBank/DDBJ databases">
        <title>Aquibacillus rhizosphaerae LR5S19.</title>
        <authorList>
            <person name="Sun J.-Q."/>
        </authorList>
    </citation>
    <scope>NUCLEOTIDE SEQUENCE [LARGE SCALE GENOMIC DNA]</scope>
    <source>
        <strain evidence="1 2">LR5S19</strain>
    </source>
</reference>
<proteinExistence type="predicted"/>
<evidence type="ECO:0000313" key="1">
    <source>
        <dbReference type="EMBL" id="MDL4839658.1"/>
    </source>
</evidence>
<gene>
    <name evidence="1" type="ORF">QQS35_04195</name>
</gene>
<dbReference type="PROSITE" id="PS51257">
    <property type="entry name" value="PROKAR_LIPOPROTEIN"/>
    <property type="match status" value="1"/>
</dbReference>
<name>A0ABT7L1C9_9BACI</name>
<dbReference type="Proteomes" id="UP001235343">
    <property type="component" value="Unassembled WGS sequence"/>
</dbReference>